<name>A0A1M7U0P6_9RHOB</name>
<dbReference type="InterPro" id="IPR001173">
    <property type="entry name" value="Glyco_trans_2-like"/>
</dbReference>
<evidence type="ECO:0000313" key="3">
    <source>
        <dbReference type="EMBL" id="SHN76622.1"/>
    </source>
</evidence>
<evidence type="ECO:0000256" key="1">
    <source>
        <dbReference type="SAM" id="MobiDB-lite"/>
    </source>
</evidence>
<dbReference type="AlphaFoldDB" id="A0A1M7U0P6"/>
<dbReference type="GO" id="GO:0016740">
    <property type="term" value="F:transferase activity"/>
    <property type="evidence" value="ECO:0007669"/>
    <property type="project" value="UniProtKB-KW"/>
</dbReference>
<reference evidence="3 4" key="1">
    <citation type="submission" date="2016-12" db="EMBL/GenBank/DDBJ databases">
        <authorList>
            <person name="Song W.-J."/>
            <person name="Kurnit D.M."/>
        </authorList>
    </citation>
    <scope>NUCLEOTIDE SEQUENCE [LARGE SCALE GENOMIC DNA]</scope>
    <source>
        <strain evidence="3 4">CGMCC 1.10808</strain>
    </source>
</reference>
<keyword evidence="4" id="KW-1185">Reference proteome</keyword>
<dbReference type="InterPro" id="IPR029044">
    <property type="entry name" value="Nucleotide-diphossugar_trans"/>
</dbReference>
<organism evidence="3 4">
    <name type="scientific">Oceanicella actignis</name>
    <dbReference type="NCBI Taxonomy" id="1189325"/>
    <lineage>
        <taxon>Bacteria</taxon>
        <taxon>Pseudomonadati</taxon>
        <taxon>Pseudomonadota</taxon>
        <taxon>Alphaproteobacteria</taxon>
        <taxon>Rhodobacterales</taxon>
        <taxon>Paracoccaceae</taxon>
        <taxon>Oceanicella</taxon>
    </lineage>
</organism>
<feature type="region of interest" description="Disordered" evidence="1">
    <location>
        <begin position="307"/>
        <end position="326"/>
    </location>
</feature>
<evidence type="ECO:0000313" key="4">
    <source>
        <dbReference type="Proteomes" id="UP000184066"/>
    </source>
</evidence>
<gene>
    <name evidence="3" type="ORF">SAMN05216200_1132</name>
</gene>
<dbReference type="PANTHER" id="PTHR43685:SF2">
    <property type="entry name" value="GLYCOSYLTRANSFERASE 2-LIKE DOMAIN-CONTAINING PROTEIN"/>
    <property type="match status" value="1"/>
</dbReference>
<keyword evidence="3" id="KW-0808">Transferase</keyword>
<accession>A0A1M7U0P6</accession>
<dbReference type="InterPro" id="IPR050834">
    <property type="entry name" value="Glycosyltransf_2"/>
</dbReference>
<dbReference type="STRING" id="1189325.SAMN04488119_11226"/>
<feature type="domain" description="Glycosyltransferase 2-like" evidence="2">
    <location>
        <begin position="8"/>
        <end position="165"/>
    </location>
</feature>
<dbReference type="CDD" id="cd00761">
    <property type="entry name" value="Glyco_tranf_GTA_type"/>
    <property type="match status" value="1"/>
</dbReference>
<sequence>MNAEPLVSVIIPVRGRAQALRRALRSTLAQTLEDFEAIVVDDASDEPLAPVCAALGDDRIRVLRLDANRGPAGARNVGLEAARGRIVAFLDSDDEWDPHKLALQAAILNAPNGPDAHVCAVRQTGPDGTRIRPSRALREGERVATFLYVENEFAQASGMAMRAEAARRAGFDETLRQYEDHLFLIRAEALGARITICPTPLATQHVDPRPDRLGLRDDAARARAFLRAAEGLLTRRERLGFALRCLGGALAAEDPAGARRLALRALAGLEGEAPGGGPLGGAALKLLMRAGAGERAYAGLRAAARIMRRSPSPTGSPRVRSRSSGP</sequence>
<dbReference type="EMBL" id="FRDL01000013">
    <property type="protein sequence ID" value="SHN76622.1"/>
    <property type="molecule type" value="Genomic_DNA"/>
</dbReference>
<dbReference type="SUPFAM" id="SSF53448">
    <property type="entry name" value="Nucleotide-diphospho-sugar transferases"/>
    <property type="match status" value="1"/>
</dbReference>
<dbReference type="Gene3D" id="3.90.550.10">
    <property type="entry name" value="Spore Coat Polysaccharide Biosynthesis Protein SpsA, Chain A"/>
    <property type="match status" value="1"/>
</dbReference>
<proteinExistence type="predicted"/>
<dbReference type="PANTHER" id="PTHR43685">
    <property type="entry name" value="GLYCOSYLTRANSFERASE"/>
    <property type="match status" value="1"/>
</dbReference>
<protein>
    <submittedName>
        <fullName evidence="3">Glycosyl transferase family 2</fullName>
    </submittedName>
</protein>
<dbReference type="Pfam" id="PF00535">
    <property type="entry name" value="Glycos_transf_2"/>
    <property type="match status" value="1"/>
</dbReference>
<evidence type="ECO:0000259" key="2">
    <source>
        <dbReference type="Pfam" id="PF00535"/>
    </source>
</evidence>
<dbReference type="RefSeq" id="WP_072748389.1">
    <property type="nucleotide sequence ID" value="NZ_FOHL01000012.1"/>
</dbReference>
<dbReference type="Proteomes" id="UP000184066">
    <property type="component" value="Unassembled WGS sequence"/>
</dbReference>
<feature type="compositionally biased region" description="Low complexity" evidence="1">
    <location>
        <begin position="309"/>
        <end position="326"/>
    </location>
</feature>